<keyword evidence="4 6" id="KW-0862">Zinc</keyword>
<evidence type="ECO:0000256" key="1">
    <source>
        <dbReference type="ARBA" id="ARBA00022670"/>
    </source>
</evidence>
<evidence type="ECO:0000313" key="10">
    <source>
        <dbReference type="Proteomes" id="UP000614272"/>
    </source>
</evidence>
<keyword evidence="7" id="KW-0812">Transmembrane</keyword>
<evidence type="ECO:0000313" key="9">
    <source>
        <dbReference type="EMBL" id="GGD71249.1"/>
    </source>
</evidence>
<evidence type="ECO:0000256" key="2">
    <source>
        <dbReference type="ARBA" id="ARBA00022723"/>
    </source>
</evidence>
<keyword evidence="1 6" id="KW-0645">Protease</keyword>
<comment type="similarity">
    <text evidence="6">Belongs to the peptidase M48 family.</text>
</comment>
<comment type="cofactor">
    <cofactor evidence="6">
        <name>Zn(2+)</name>
        <dbReference type="ChEBI" id="CHEBI:29105"/>
    </cofactor>
    <text evidence="6">Binds 1 zinc ion per subunit.</text>
</comment>
<dbReference type="PANTHER" id="PTHR22726">
    <property type="entry name" value="METALLOENDOPEPTIDASE OMA1"/>
    <property type="match status" value="1"/>
</dbReference>
<keyword evidence="2" id="KW-0479">Metal-binding</keyword>
<gene>
    <name evidence="9" type="ORF">GCM10011357_27960</name>
</gene>
<accession>A0ABQ1RI58</accession>
<feature type="domain" description="Peptidase M48" evidence="8">
    <location>
        <begin position="85"/>
        <end position="253"/>
    </location>
</feature>
<protein>
    <recommendedName>
        <fullName evidence="8">Peptidase M48 domain-containing protein</fullName>
    </recommendedName>
</protein>
<keyword evidence="3 6" id="KW-0378">Hydrolase</keyword>
<reference evidence="10" key="1">
    <citation type="journal article" date="2019" name="Int. J. Syst. Evol. Microbiol.">
        <title>The Global Catalogue of Microorganisms (GCM) 10K type strain sequencing project: providing services to taxonomists for standard genome sequencing and annotation.</title>
        <authorList>
            <consortium name="The Broad Institute Genomics Platform"/>
            <consortium name="The Broad Institute Genome Sequencing Center for Infectious Disease"/>
            <person name="Wu L."/>
            <person name="Ma J."/>
        </authorList>
    </citation>
    <scope>NUCLEOTIDE SEQUENCE [LARGE SCALE GENOMIC DNA]</scope>
    <source>
        <strain evidence="10">CGMCC 1.12923</strain>
    </source>
</reference>
<feature type="transmembrane region" description="Helical" evidence="7">
    <location>
        <begin position="21"/>
        <end position="38"/>
    </location>
</feature>
<dbReference type="PANTHER" id="PTHR22726:SF1">
    <property type="entry name" value="METALLOENDOPEPTIDASE OMA1, MITOCHONDRIAL"/>
    <property type="match status" value="1"/>
</dbReference>
<evidence type="ECO:0000256" key="7">
    <source>
        <dbReference type="SAM" id="Phobius"/>
    </source>
</evidence>
<evidence type="ECO:0000259" key="8">
    <source>
        <dbReference type="Pfam" id="PF01435"/>
    </source>
</evidence>
<dbReference type="Gene3D" id="3.30.2010.10">
    <property type="entry name" value="Metalloproteases ('zincins'), catalytic domain"/>
    <property type="match status" value="1"/>
</dbReference>
<name>A0ABQ1RI58_9ALTE</name>
<keyword evidence="10" id="KW-1185">Reference proteome</keyword>
<dbReference type="CDD" id="cd07332">
    <property type="entry name" value="M48C_Oma1_like"/>
    <property type="match status" value="1"/>
</dbReference>
<keyword evidence="5 6" id="KW-0482">Metalloprotease</keyword>
<keyword evidence="7" id="KW-1133">Transmembrane helix</keyword>
<evidence type="ECO:0000256" key="4">
    <source>
        <dbReference type="ARBA" id="ARBA00022833"/>
    </source>
</evidence>
<dbReference type="RefSeq" id="WP_099035499.1">
    <property type="nucleotide sequence ID" value="NZ_BMGJ01000012.1"/>
</dbReference>
<dbReference type="Pfam" id="PF01435">
    <property type="entry name" value="Peptidase_M48"/>
    <property type="match status" value="1"/>
</dbReference>
<keyword evidence="7" id="KW-0472">Membrane</keyword>
<evidence type="ECO:0000256" key="5">
    <source>
        <dbReference type="ARBA" id="ARBA00023049"/>
    </source>
</evidence>
<proteinExistence type="inferred from homology"/>
<dbReference type="EMBL" id="BMGJ01000012">
    <property type="protein sequence ID" value="GGD71249.1"/>
    <property type="molecule type" value="Genomic_DNA"/>
</dbReference>
<evidence type="ECO:0000256" key="3">
    <source>
        <dbReference type="ARBA" id="ARBA00022801"/>
    </source>
</evidence>
<dbReference type="Proteomes" id="UP000614272">
    <property type="component" value="Unassembled WGS sequence"/>
</dbReference>
<organism evidence="9 10">
    <name type="scientific">Lacimicrobium alkaliphilum</name>
    <dbReference type="NCBI Taxonomy" id="1526571"/>
    <lineage>
        <taxon>Bacteria</taxon>
        <taxon>Pseudomonadati</taxon>
        <taxon>Pseudomonadota</taxon>
        <taxon>Gammaproteobacteria</taxon>
        <taxon>Alteromonadales</taxon>
        <taxon>Alteromonadaceae</taxon>
        <taxon>Lacimicrobium</taxon>
    </lineage>
</organism>
<sequence length="262" mass="29506">MPDSGQRNPGHMQPDNRVRKSWLFIVVSMLVGLSLLGYKTYTTLLPAAAEYIAEKIPAEIYQIIGESTLEDLDAGEFAPSELAEEQQNKVTEQFNQLLSEIEFKPDELSLHFRQWDQHINAITLMDGSIVITDELVNTLNERQLNGVLLHEIAHIHYNHLMEKTVQSSLFYVMISMLLGDTGLMGDLLIESSALGYNLTYSRTLEQQADAFAASKLIALYGTAEPMLGVLKLLSEQQKPQYQWLSTHPSYSQREKTFGGITP</sequence>
<dbReference type="InterPro" id="IPR051156">
    <property type="entry name" value="Mito/Outer_Membr_Metalloprot"/>
</dbReference>
<evidence type="ECO:0000256" key="6">
    <source>
        <dbReference type="RuleBase" id="RU003983"/>
    </source>
</evidence>
<dbReference type="InterPro" id="IPR001915">
    <property type="entry name" value="Peptidase_M48"/>
</dbReference>
<comment type="caution">
    <text evidence="9">The sequence shown here is derived from an EMBL/GenBank/DDBJ whole genome shotgun (WGS) entry which is preliminary data.</text>
</comment>